<dbReference type="SUPFAM" id="SSF52540">
    <property type="entry name" value="P-loop containing nucleoside triphosphate hydrolases"/>
    <property type="match status" value="1"/>
</dbReference>
<dbReference type="AlphaFoldDB" id="A0A2M6R9G7"/>
<protein>
    <submittedName>
        <fullName evidence="3">Conjugal transfer protein TraC</fullName>
    </submittedName>
</protein>
<feature type="domain" description="TraG P-loop" evidence="2">
    <location>
        <begin position="294"/>
        <end position="596"/>
    </location>
</feature>
<dbReference type="InterPro" id="IPR027417">
    <property type="entry name" value="P-loop_NTPase"/>
</dbReference>
<feature type="region of interest" description="Disordered" evidence="1">
    <location>
        <begin position="1"/>
        <end position="33"/>
    </location>
</feature>
<gene>
    <name evidence="3" type="ORF">COT79_00955</name>
</gene>
<evidence type="ECO:0000313" key="3">
    <source>
        <dbReference type="EMBL" id="PIS07126.1"/>
    </source>
</evidence>
<dbReference type="EMBL" id="PEZX01000015">
    <property type="protein sequence ID" value="PIS07126.1"/>
    <property type="molecule type" value="Genomic_DNA"/>
</dbReference>
<evidence type="ECO:0000256" key="1">
    <source>
        <dbReference type="SAM" id="MobiDB-lite"/>
    </source>
</evidence>
<dbReference type="Gene3D" id="1.10.8.730">
    <property type="match status" value="1"/>
</dbReference>
<dbReference type="Gene3D" id="3.40.50.300">
    <property type="entry name" value="P-loop containing nucleotide triphosphate hydrolases"/>
    <property type="match status" value="1"/>
</dbReference>
<name>A0A2M6R9G7_9BACT</name>
<dbReference type="CDD" id="cd01127">
    <property type="entry name" value="TrwB_TraG_TraD_VirD4"/>
    <property type="match status" value="1"/>
</dbReference>
<feature type="compositionally biased region" description="Pro residues" evidence="1">
    <location>
        <begin position="1"/>
        <end position="12"/>
    </location>
</feature>
<organism evidence="3 4">
    <name type="scientific">Candidatus Berkelbacteria bacterium CG10_big_fil_rev_8_21_14_0_10_43_14</name>
    <dbReference type="NCBI Taxonomy" id="1974515"/>
    <lineage>
        <taxon>Bacteria</taxon>
        <taxon>Candidatus Berkelbacteria</taxon>
    </lineage>
</organism>
<dbReference type="Proteomes" id="UP000231162">
    <property type="component" value="Unassembled WGS sequence"/>
</dbReference>
<evidence type="ECO:0000259" key="2">
    <source>
        <dbReference type="Pfam" id="PF19044"/>
    </source>
</evidence>
<dbReference type="Pfam" id="PF19044">
    <property type="entry name" value="P-loop_TraG"/>
    <property type="match status" value="1"/>
</dbReference>
<reference evidence="4" key="1">
    <citation type="submission" date="2017-09" db="EMBL/GenBank/DDBJ databases">
        <title>Depth-based differentiation of microbial function through sediment-hosted aquifers and enrichment of novel symbionts in the deep terrestrial subsurface.</title>
        <authorList>
            <person name="Probst A.J."/>
            <person name="Ladd B."/>
            <person name="Jarett J.K."/>
            <person name="Geller-Mcgrath D.E."/>
            <person name="Sieber C.M.K."/>
            <person name="Emerson J.B."/>
            <person name="Anantharaman K."/>
            <person name="Thomas B.C."/>
            <person name="Malmstrom R."/>
            <person name="Stieglmeier M."/>
            <person name="Klingl A."/>
            <person name="Woyke T."/>
            <person name="Ryan C.M."/>
            <person name="Banfield J.F."/>
        </authorList>
    </citation>
    <scope>NUCLEOTIDE SEQUENCE [LARGE SCALE GENOMIC DNA]</scope>
</reference>
<dbReference type="InterPro" id="IPR043964">
    <property type="entry name" value="P-loop_TraG"/>
</dbReference>
<dbReference type="PANTHER" id="PTHR30121:SF6">
    <property type="entry name" value="SLR6007 PROTEIN"/>
    <property type="match status" value="1"/>
</dbReference>
<comment type="caution">
    <text evidence="3">The sequence shown here is derived from an EMBL/GenBank/DDBJ whole genome shotgun (WGS) entry which is preliminary data.</text>
</comment>
<dbReference type="NCBIfam" id="NF045971">
    <property type="entry name" value="conju_CD1110"/>
    <property type="match status" value="1"/>
</dbReference>
<accession>A0A2M6R9G7</accession>
<evidence type="ECO:0000313" key="4">
    <source>
        <dbReference type="Proteomes" id="UP000231162"/>
    </source>
</evidence>
<sequence length="662" mass="73510">MPPNSSTPPPAQSPLSPTQPTVAPITGASPPKVQAPLASIPLMQRPLPGVAHTDSKKQPSATDAMTKKMLEGRTGLLDIIAPAAFVVTPNFLQLNNTYLKSFFVYTYPRFLNTNWLSPVINFDMTIDITMFVYPIATNEVMSQLRRRQSQLESTNMMQQEKGMVRDPELQTAIEDIDSMRDALQKGESRLFQFSLYFILYATTQEELATLTHTLESALGGMLIYTKQSFLQMEQGFNSTLPLGTDELRIMRNMDTGSLSTTFPFTSATLSSNEGILYGINRHNSSLILFDRFKLENANTVVFARSGAGKSYTVKLEAIRYLMVGTDIIVIDPENEYEKLAEALGGSFIPISLNSDKRINPFDLPPVPEGEDGETVLRSNIAMATGLIALMVGTITPEESGLIDKALYQTYALKDITTDPATFSNPPPLLQDFVGVLRNMSGTESLTQRLNKYIDGSFAGLFTQPTNIDLGRGLIAFSIRDLEEQLRPIGMYLILTYIWNKVRHKLRRRILILDEAWILMQHEDSARFVNALVKRARKYYLGVTVISQDVEDFLGSQYGRSILNNASMQILLKQSTTTVEKLAEAFKLTDGEKFLLLESGVGEGLFFAGQNHVAIKIVASYTEDQIITTNPQQLLALKEAAKVQLAARNSAPQPAPQNMPEKS</sequence>
<dbReference type="InterPro" id="IPR051162">
    <property type="entry name" value="T4SS_component"/>
</dbReference>
<proteinExistence type="predicted"/>
<dbReference type="PANTHER" id="PTHR30121">
    <property type="entry name" value="UNCHARACTERIZED PROTEIN YJGR-RELATED"/>
    <property type="match status" value="1"/>
</dbReference>